<dbReference type="PRINTS" id="PR00419">
    <property type="entry name" value="ADXRDTASE"/>
</dbReference>
<organism evidence="2 3">
    <name type="scientific">Pseudonocardia adelaidensis</name>
    <dbReference type="NCBI Taxonomy" id="648754"/>
    <lineage>
        <taxon>Bacteria</taxon>
        <taxon>Bacillati</taxon>
        <taxon>Actinomycetota</taxon>
        <taxon>Actinomycetes</taxon>
        <taxon>Pseudonocardiales</taxon>
        <taxon>Pseudonocardiaceae</taxon>
        <taxon>Pseudonocardia</taxon>
    </lineage>
</organism>
<dbReference type="PANTHER" id="PTHR42923:SF47">
    <property type="entry name" value="BLR3003 PROTEIN"/>
    <property type="match status" value="1"/>
</dbReference>
<evidence type="ECO:0000313" key="2">
    <source>
        <dbReference type="EMBL" id="GAA5115476.1"/>
    </source>
</evidence>
<evidence type="ECO:0000313" key="3">
    <source>
        <dbReference type="Proteomes" id="UP001500804"/>
    </source>
</evidence>
<name>A0ABP9NH22_9PSEU</name>
<dbReference type="Pfam" id="PF01593">
    <property type="entry name" value="Amino_oxidase"/>
    <property type="match status" value="1"/>
</dbReference>
<feature type="domain" description="Amine oxidase" evidence="1">
    <location>
        <begin position="13"/>
        <end position="438"/>
    </location>
</feature>
<dbReference type="InterPro" id="IPR002937">
    <property type="entry name" value="Amino_oxidase"/>
</dbReference>
<sequence>MTAGRVAVVGGGLAGITAALDCAEAGCAVTLFEARPRLGGLTHSFRRGRLEVDNGQHVFLRCCTAYRALLERLGTADRAVLQPRLAVPVRIPGEPRTALLRRGDLPAPLHLAGTLARYRPLRWTERARAAVAAMALRRVDPADPRTDERSFGAWLREHGQGERAVAALWDLIGVATLNARADDAGLAGAATVFRRGLLEDRAAGDVGWSTVPLGALHGEPALARLAAAGADVRTGAAVRAVERAGDAWHVRTDGAEVACDAVVLAVPPVVAERLLPPGALDAAPGWAARLGTSPIVNVHVVLDRRVLDEPFVAGVGTPLQWVFDRTGQSGLDDGQYLAASISAADGLVDMPTPALRERLLPELAALLPATRAARVVDFFVTRERHATFRQRPGSERLRPGTATRAPRLFLAGAWTATGWPATMEGAVRSGTAAAAAVLGSTAAPRVPAGEREVAA</sequence>
<dbReference type="InterPro" id="IPR050464">
    <property type="entry name" value="Zeta_carotene_desat/Oxidored"/>
</dbReference>
<keyword evidence="3" id="KW-1185">Reference proteome</keyword>
<comment type="caution">
    <text evidence="2">The sequence shown here is derived from an EMBL/GenBank/DDBJ whole genome shotgun (WGS) entry which is preliminary data.</text>
</comment>
<protein>
    <submittedName>
        <fullName evidence="2">Hydroxysqualene dehydroxylase HpnE</fullName>
    </submittedName>
</protein>
<dbReference type="EMBL" id="BAABJO010000004">
    <property type="protein sequence ID" value="GAA5115476.1"/>
    <property type="molecule type" value="Genomic_DNA"/>
</dbReference>
<dbReference type="RefSeq" id="WP_345604017.1">
    <property type="nucleotide sequence ID" value="NZ_BAABJO010000004.1"/>
</dbReference>
<accession>A0ABP9NH22</accession>
<proteinExistence type="predicted"/>
<dbReference type="Proteomes" id="UP001500804">
    <property type="component" value="Unassembled WGS sequence"/>
</dbReference>
<dbReference type="InterPro" id="IPR036188">
    <property type="entry name" value="FAD/NAD-bd_sf"/>
</dbReference>
<gene>
    <name evidence="2" type="primary">hpnE</name>
    <name evidence="2" type="ORF">GCM10023320_14380</name>
</gene>
<dbReference type="SUPFAM" id="SSF51905">
    <property type="entry name" value="FAD/NAD(P)-binding domain"/>
    <property type="match status" value="1"/>
</dbReference>
<dbReference type="Gene3D" id="3.50.50.60">
    <property type="entry name" value="FAD/NAD(P)-binding domain"/>
    <property type="match status" value="1"/>
</dbReference>
<reference evidence="3" key="1">
    <citation type="journal article" date="2019" name="Int. J. Syst. Evol. Microbiol.">
        <title>The Global Catalogue of Microorganisms (GCM) 10K type strain sequencing project: providing services to taxonomists for standard genome sequencing and annotation.</title>
        <authorList>
            <consortium name="The Broad Institute Genomics Platform"/>
            <consortium name="The Broad Institute Genome Sequencing Center for Infectious Disease"/>
            <person name="Wu L."/>
            <person name="Ma J."/>
        </authorList>
    </citation>
    <scope>NUCLEOTIDE SEQUENCE [LARGE SCALE GENOMIC DNA]</scope>
    <source>
        <strain evidence="3">JCM 18302</strain>
    </source>
</reference>
<dbReference type="PANTHER" id="PTHR42923">
    <property type="entry name" value="PROTOPORPHYRINOGEN OXIDASE"/>
    <property type="match status" value="1"/>
</dbReference>
<evidence type="ECO:0000259" key="1">
    <source>
        <dbReference type="Pfam" id="PF01593"/>
    </source>
</evidence>
<dbReference type="InterPro" id="IPR017830">
    <property type="entry name" value="SQase_HpnE"/>
</dbReference>
<dbReference type="NCBIfam" id="TIGR03467">
    <property type="entry name" value="HpnE"/>
    <property type="match status" value="1"/>
</dbReference>